<gene>
    <name evidence="2" type="ORF">BWD09_11460</name>
</gene>
<dbReference type="EMBL" id="MTBO01000044">
    <property type="protein sequence ID" value="OSI14074.1"/>
    <property type="molecule type" value="Genomic_DNA"/>
</dbReference>
<dbReference type="PROSITE" id="PS51257">
    <property type="entry name" value="PROKAR_LIPOPROTEIN"/>
    <property type="match status" value="1"/>
</dbReference>
<organism evidence="2 3">
    <name type="scientific">Neisseria dentiae</name>
    <dbReference type="NCBI Taxonomy" id="194197"/>
    <lineage>
        <taxon>Bacteria</taxon>
        <taxon>Pseudomonadati</taxon>
        <taxon>Pseudomonadota</taxon>
        <taxon>Betaproteobacteria</taxon>
        <taxon>Neisseriales</taxon>
        <taxon>Neisseriaceae</taxon>
        <taxon>Neisseria</taxon>
    </lineage>
</organism>
<evidence type="ECO:0000256" key="1">
    <source>
        <dbReference type="SAM" id="MobiDB-lite"/>
    </source>
</evidence>
<reference evidence="3" key="1">
    <citation type="submission" date="2017-01" db="EMBL/GenBank/DDBJ databases">
        <authorList>
            <person name="Wolfgang W.J."/>
            <person name="Cole J."/>
            <person name="Wroblewski D."/>
            <person name="Mcginnis J."/>
            <person name="Musser K.A."/>
        </authorList>
    </citation>
    <scope>NUCLEOTIDE SEQUENCE [LARGE SCALE GENOMIC DNA]</scope>
    <source>
        <strain evidence="3">DSM 19151</strain>
    </source>
</reference>
<evidence type="ECO:0008006" key="4">
    <source>
        <dbReference type="Google" id="ProtNLM"/>
    </source>
</evidence>
<feature type="region of interest" description="Disordered" evidence="1">
    <location>
        <begin position="396"/>
        <end position="419"/>
    </location>
</feature>
<evidence type="ECO:0000313" key="2">
    <source>
        <dbReference type="EMBL" id="OSI14074.1"/>
    </source>
</evidence>
<dbReference type="Proteomes" id="UP000193118">
    <property type="component" value="Unassembled WGS sequence"/>
</dbReference>
<comment type="caution">
    <text evidence="2">The sequence shown here is derived from an EMBL/GenBank/DDBJ whole genome shotgun (WGS) entry which is preliminary data.</text>
</comment>
<dbReference type="GeneID" id="94579634"/>
<proteinExistence type="predicted"/>
<name>A0A1X3D2Z7_9NEIS</name>
<protein>
    <recommendedName>
        <fullName evidence="4">Lipoprotein</fullName>
    </recommendedName>
</protein>
<accession>A0A1X3D2Z7</accession>
<sequence length="419" mass="46433">MRITTLAVTVAAIGLSACGTLNGKSAHEMVQHSIERSLTKDYSYNYHGEIKAYISPPDKGEAPDTAAAVAAASAPPVAAASETAAQTGEDETPETPALLGSKAADWLQANPALARYLENGCLKYTGAVDLRRKQIEFIPELTFNNHNESSSMRMPMLFDGNDMSLTADMPASIPVILNFFVEPKLRERLINEPLRITLTDAAESFDTDGKIKQLPVKSAVKAAYIAILRAYGDIPAQYYTALPPDSYAKQAGAKYRIRYVEDAAFEKLYLQAAAKHFRRELDRLQKETPEKGIGAEKYEELKQWADSLADTEELPSNASLLGTPILTDWYLDRKGRMVGMRSFLQANGKEKALNISSVFYMHDFNRPKFTFKPKQGKTISWKELADAVTAQKNARYGKDENEDGGEIGEPNRIYEKTVR</sequence>
<evidence type="ECO:0000313" key="3">
    <source>
        <dbReference type="Proteomes" id="UP000193118"/>
    </source>
</evidence>
<dbReference type="RefSeq" id="WP_085366933.1">
    <property type="nucleotide sequence ID" value="NZ_CAUJPZ010000019.1"/>
</dbReference>
<dbReference type="AlphaFoldDB" id="A0A1X3D2Z7"/>
<keyword evidence="3" id="KW-1185">Reference proteome</keyword>
<dbReference type="OrthoDB" id="8606996at2"/>